<dbReference type="AlphaFoldDB" id="A0A1J7BI18"/>
<feature type="transmembrane region" description="Helical" evidence="8">
    <location>
        <begin position="331"/>
        <end position="353"/>
    </location>
</feature>
<feature type="transmembrane region" description="Helical" evidence="8">
    <location>
        <begin position="204"/>
        <end position="227"/>
    </location>
</feature>
<evidence type="ECO:0000256" key="3">
    <source>
        <dbReference type="ARBA" id="ARBA00022679"/>
    </source>
</evidence>
<feature type="transmembrane region" description="Helical" evidence="8">
    <location>
        <begin position="143"/>
        <end position="165"/>
    </location>
</feature>
<evidence type="ECO:0000256" key="1">
    <source>
        <dbReference type="ARBA" id="ARBA00004651"/>
    </source>
</evidence>
<dbReference type="Pfam" id="PF00953">
    <property type="entry name" value="Glycos_transf_4"/>
    <property type="match status" value="1"/>
</dbReference>
<organism evidence="9 10">
    <name type="scientific">Mangrovactinospora gilvigrisea</name>
    <dbReference type="NCBI Taxonomy" id="1428644"/>
    <lineage>
        <taxon>Bacteria</taxon>
        <taxon>Bacillati</taxon>
        <taxon>Actinomycetota</taxon>
        <taxon>Actinomycetes</taxon>
        <taxon>Kitasatosporales</taxon>
        <taxon>Streptomycetaceae</taxon>
        <taxon>Mangrovactinospora</taxon>
    </lineage>
</organism>
<dbReference type="GO" id="GO:0046872">
    <property type="term" value="F:metal ion binding"/>
    <property type="evidence" value="ECO:0007669"/>
    <property type="project" value="UniProtKB-KW"/>
</dbReference>
<feature type="transmembrane region" description="Helical" evidence="8">
    <location>
        <begin position="58"/>
        <end position="78"/>
    </location>
</feature>
<proteinExistence type="predicted"/>
<keyword evidence="2" id="KW-1003">Cell membrane</keyword>
<evidence type="ECO:0000313" key="10">
    <source>
        <dbReference type="Proteomes" id="UP000243342"/>
    </source>
</evidence>
<evidence type="ECO:0000256" key="2">
    <source>
        <dbReference type="ARBA" id="ARBA00022475"/>
    </source>
</evidence>
<dbReference type="InterPro" id="IPR018480">
    <property type="entry name" value="PNAcMuramoyl-5peptid_Trfase_CS"/>
</dbReference>
<feature type="binding site" evidence="7">
    <location>
        <position position="169"/>
    </location>
    <ligand>
        <name>Mg(2+)</name>
        <dbReference type="ChEBI" id="CHEBI:18420"/>
    </ligand>
</feature>
<dbReference type="InterPro" id="IPR000715">
    <property type="entry name" value="Glycosyl_transferase_4"/>
</dbReference>
<dbReference type="PANTHER" id="PTHR22926">
    <property type="entry name" value="PHOSPHO-N-ACETYLMURAMOYL-PENTAPEPTIDE-TRANSFERASE"/>
    <property type="match status" value="1"/>
</dbReference>
<feature type="transmembrane region" description="Helical" evidence="8">
    <location>
        <begin position="14"/>
        <end position="37"/>
    </location>
</feature>
<feature type="transmembrane region" description="Helical" evidence="8">
    <location>
        <begin position="359"/>
        <end position="378"/>
    </location>
</feature>
<name>A0A1J7BI18_9ACTN</name>
<keyword evidence="5 8" id="KW-1133">Transmembrane helix</keyword>
<dbReference type="GO" id="GO:0044038">
    <property type="term" value="P:cell wall macromolecule biosynthetic process"/>
    <property type="evidence" value="ECO:0007669"/>
    <property type="project" value="TreeGrafter"/>
</dbReference>
<reference evidence="9 10" key="1">
    <citation type="submission" date="2016-10" db="EMBL/GenBank/DDBJ databases">
        <title>Genome sequence of Streptomyces gilvigriseus MUSC 26.</title>
        <authorList>
            <person name="Lee L.-H."/>
            <person name="Ser H.-L."/>
        </authorList>
    </citation>
    <scope>NUCLEOTIDE SEQUENCE [LARGE SCALE GENOMIC DNA]</scope>
    <source>
        <strain evidence="9 10">MUSC 26</strain>
    </source>
</reference>
<accession>A0A1J7BI18</accession>
<dbReference type="EMBL" id="MLCF01000026">
    <property type="protein sequence ID" value="OIV38229.1"/>
    <property type="molecule type" value="Genomic_DNA"/>
</dbReference>
<dbReference type="GO" id="GO:0009103">
    <property type="term" value="P:lipopolysaccharide biosynthetic process"/>
    <property type="evidence" value="ECO:0007669"/>
    <property type="project" value="TreeGrafter"/>
</dbReference>
<feature type="transmembrane region" description="Helical" evidence="8">
    <location>
        <begin position="277"/>
        <end position="302"/>
    </location>
</feature>
<dbReference type="STRING" id="1428644.BIV57_06755"/>
<dbReference type="GO" id="GO:0005886">
    <property type="term" value="C:plasma membrane"/>
    <property type="evidence" value="ECO:0007669"/>
    <property type="project" value="UniProtKB-SubCell"/>
</dbReference>
<dbReference type="GO" id="GO:0071555">
    <property type="term" value="P:cell wall organization"/>
    <property type="evidence" value="ECO:0007669"/>
    <property type="project" value="TreeGrafter"/>
</dbReference>
<comment type="cofactor">
    <cofactor evidence="7">
        <name>Mg(2+)</name>
        <dbReference type="ChEBI" id="CHEBI:18420"/>
    </cofactor>
</comment>
<keyword evidence="3 9" id="KW-0808">Transferase</keyword>
<feature type="transmembrane region" description="Helical" evidence="8">
    <location>
        <begin position="239"/>
        <end position="257"/>
    </location>
</feature>
<evidence type="ECO:0000256" key="6">
    <source>
        <dbReference type="ARBA" id="ARBA00023136"/>
    </source>
</evidence>
<keyword evidence="7" id="KW-0460">Magnesium</keyword>
<keyword evidence="6 8" id="KW-0472">Membrane</keyword>
<dbReference type="PANTHER" id="PTHR22926:SF3">
    <property type="entry name" value="UNDECAPRENYL-PHOSPHATE ALPHA-N-ACETYLGLUCOSAMINYL 1-PHOSPHATE TRANSFERASE"/>
    <property type="match status" value="1"/>
</dbReference>
<comment type="subcellular location">
    <subcellularLocation>
        <location evidence="1">Cell membrane</location>
        <topology evidence="1">Multi-pass membrane protein</topology>
    </subcellularLocation>
</comment>
<dbReference type="PROSITE" id="PS01348">
    <property type="entry name" value="MRAY_2"/>
    <property type="match status" value="1"/>
</dbReference>
<dbReference type="CDD" id="cd06853">
    <property type="entry name" value="GT_WecA_like"/>
    <property type="match status" value="1"/>
</dbReference>
<keyword evidence="10" id="KW-1185">Reference proteome</keyword>
<keyword evidence="4 8" id="KW-0812">Transmembrane</keyword>
<feature type="transmembrane region" description="Helical" evidence="8">
    <location>
        <begin position="177"/>
        <end position="198"/>
    </location>
</feature>
<dbReference type="Proteomes" id="UP000243342">
    <property type="component" value="Unassembled WGS sequence"/>
</dbReference>
<evidence type="ECO:0000313" key="9">
    <source>
        <dbReference type="EMBL" id="OIV38229.1"/>
    </source>
</evidence>
<sequence>MVPVGLKGVRMREYLVLLLVSAAVTYLLTGPLRAWLFAQGIVPAIRARDVHSVPTPKLGGVAMFAGLCAGLLTATHFTRVGRVFADTSDVKALLSGAALIWVLGVVDDRWELDSLLKLGGQVLAAAVMVFQGLKILWVPIPGVGVVALGPLESTLLTVFVIVMTINAVNTIDGVDGLANGVVLIASLAFFLYAYRLWFGYGIQGAAPAALIAAVLTGVCAGFLPHNLPPARIFMGDSGALLIGLVLSVPSISLAGQVDPEFIAAQVSSHAAAGYKLAPFYLPLLLPVVMIGVPVFDMGFAIVRRAATGKHPFRADRGHLHHRLRDRGHGDVWTVAVVYLLSAALCCGVVALSVQSARHSWLLIAMGVLLAAAGLVLAAPRMIAFVRRTPRTAETEGAA</sequence>
<gene>
    <name evidence="9" type="ORF">BIV57_06755</name>
</gene>
<protein>
    <submittedName>
        <fullName evidence="9">Undecaprenyl-phosphate alpha-N-acetylglucosaminyl 1-phosphate transferase</fullName>
    </submittedName>
</protein>
<evidence type="ECO:0000256" key="4">
    <source>
        <dbReference type="ARBA" id="ARBA00022692"/>
    </source>
</evidence>
<feature type="binding site" evidence="7">
    <location>
        <position position="236"/>
    </location>
    <ligand>
        <name>Mg(2+)</name>
        <dbReference type="ChEBI" id="CHEBI:18420"/>
    </ligand>
</feature>
<keyword evidence="7" id="KW-0479">Metal-binding</keyword>
<evidence type="ECO:0000256" key="7">
    <source>
        <dbReference type="PIRSR" id="PIRSR600715-1"/>
    </source>
</evidence>
<comment type="caution">
    <text evidence="9">The sequence shown here is derived from an EMBL/GenBank/DDBJ whole genome shotgun (WGS) entry which is preliminary data.</text>
</comment>
<dbReference type="GO" id="GO:0016780">
    <property type="term" value="F:phosphotransferase activity, for other substituted phosphate groups"/>
    <property type="evidence" value="ECO:0007669"/>
    <property type="project" value="InterPro"/>
</dbReference>
<evidence type="ECO:0000256" key="5">
    <source>
        <dbReference type="ARBA" id="ARBA00022989"/>
    </source>
</evidence>
<evidence type="ECO:0000256" key="8">
    <source>
        <dbReference type="SAM" id="Phobius"/>
    </source>
</evidence>